<dbReference type="SMART" id="SM00133">
    <property type="entry name" value="S_TK_X"/>
    <property type="match status" value="1"/>
</dbReference>
<name>A0ABR2H4P2_9EUKA</name>
<keyword evidence="5" id="KW-0808">Transferase</keyword>
<dbReference type="InterPro" id="IPR000961">
    <property type="entry name" value="AGC-kinase_C"/>
</dbReference>
<evidence type="ECO:0000259" key="14">
    <source>
        <dbReference type="PROSITE" id="PS51285"/>
    </source>
</evidence>
<dbReference type="SUPFAM" id="SSF56112">
    <property type="entry name" value="Protein kinase-like (PK-like)"/>
    <property type="match status" value="1"/>
</dbReference>
<dbReference type="PROSITE" id="PS00108">
    <property type="entry name" value="PROTEIN_KINASE_ST"/>
    <property type="match status" value="1"/>
</dbReference>
<dbReference type="SMART" id="SM00220">
    <property type="entry name" value="S_TKc"/>
    <property type="match status" value="1"/>
</dbReference>
<dbReference type="PROSITE" id="PS50003">
    <property type="entry name" value="PH_DOMAIN"/>
    <property type="match status" value="1"/>
</dbReference>
<dbReference type="SUPFAM" id="SSF50729">
    <property type="entry name" value="PH domain-like"/>
    <property type="match status" value="1"/>
</dbReference>
<dbReference type="InterPro" id="IPR017892">
    <property type="entry name" value="Pkinase_C"/>
</dbReference>
<keyword evidence="16" id="KW-1185">Reference proteome</keyword>
<evidence type="ECO:0000256" key="2">
    <source>
        <dbReference type="ARBA" id="ARBA00012513"/>
    </source>
</evidence>
<evidence type="ECO:0000256" key="5">
    <source>
        <dbReference type="ARBA" id="ARBA00022679"/>
    </source>
</evidence>
<evidence type="ECO:0000259" key="12">
    <source>
        <dbReference type="PROSITE" id="PS50003"/>
    </source>
</evidence>
<evidence type="ECO:0000256" key="3">
    <source>
        <dbReference type="ARBA" id="ARBA00022527"/>
    </source>
</evidence>
<feature type="domain" description="Protein kinase" evidence="13">
    <location>
        <begin position="145"/>
        <end position="404"/>
    </location>
</feature>
<evidence type="ECO:0000256" key="10">
    <source>
        <dbReference type="RuleBase" id="RU000304"/>
    </source>
</evidence>
<keyword evidence="3 10" id="KW-0723">Serine/threonine-protein kinase</keyword>
<dbReference type="InterPro" id="IPR017441">
    <property type="entry name" value="Protein_kinase_ATP_BS"/>
</dbReference>
<dbReference type="EC" id="2.7.11.1" evidence="2"/>
<evidence type="ECO:0000313" key="16">
    <source>
        <dbReference type="Proteomes" id="UP001470230"/>
    </source>
</evidence>
<evidence type="ECO:0000256" key="4">
    <source>
        <dbReference type="ARBA" id="ARBA00022553"/>
    </source>
</evidence>
<feature type="compositionally biased region" description="Low complexity" evidence="11">
    <location>
        <begin position="106"/>
        <end position="126"/>
    </location>
</feature>
<gene>
    <name evidence="15" type="ORF">M9Y10_027392</name>
</gene>
<dbReference type="Gene3D" id="2.30.29.30">
    <property type="entry name" value="Pleckstrin-homology domain (PH domain)/Phosphotyrosine-binding domain (PTB)"/>
    <property type="match status" value="1"/>
</dbReference>
<feature type="region of interest" description="Disordered" evidence="11">
    <location>
        <begin position="106"/>
        <end position="136"/>
    </location>
</feature>
<dbReference type="InterPro" id="IPR011993">
    <property type="entry name" value="PH-like_dom_sf"/>
</dbReference>
<dbReference type="PANTHER" id="PTHR24351">
    <property type="entry name" value="RIBOSOMAL PROTEIN S6 KINASE"/>
    <property type="match status" value="1"/>
</dbReference>
<dbReference type="InterPro" id="IPR008271">
    <property type="entry name" value="Ser/Thr_kinase_AS"/>
</dbReference>
<dbReference type="SMART" id="SM00233">
    <property type="entry name" value="PH"/>
    <property type="match status" value="1"/>
</dbReference>
<organism evidence="15 16">
    <name type="scientific">Tritrichomonas musculus</name>
    <dbReference type="NCBI Taxonomy" id="1915356"/>
    <lineage>
        <taxon>Eukaryota</taxon>
        <taxon>Metamonada</taxon>
        <taxon>Parabasalia</taxon>
        <taxon>Tritrichomonadida</taxon>
        <taxon>Tritrichomonadidae</taxon>
        <taxon>Tritrichomonas</taxon>
    </lineage>
</organism>
<comment type="similarity">
    <text evidence="1">Belongs to the protein kinase superfamily. AGC Ser/Thr protein kinase family. RAC subfamily.</text>
</comment>
<dbReference type="Pfam" id="PF00169">
    <property type="entry name" value="PH"/>
    <property type="match status" value="1"/>
</dbReference>
<feature type="binding site" evidence="9">
    <location>
        <position position="174"/>
    </location>
    <ligand>
        <name>ATP</name>
        <dbReference type="ChEBI" id="CHEBI:30616"/>
    </ligand>
</feature>
<proteinExistence type="inferred from homology"/>
<dbReference type="Proteomes" id="UP001470230">
    <property type="component" value="Unassembled WGS sequence"/>
</dbReference>
<accession>A0ABR2H4P2</accession>
<protein>
    <recommendedName>
        <fullName evidence="2">non-specific serine/threonine protein kinase</fullName>
        <ecNumber evidence="2">2.7.11.1</ecNumber>
    </recommendedName>
</protein>
<dbReference type="InterPro" id="IPR000719">
    <property type="entry name" value="Prot_kinase_dom"/>
</dbReference>
<evidence type="ECO:0000313" key="15">
    <source>
        <dbReference type="EMBL" id="KAK8841192.1"/>
    </source>
</evidence>
<keyword evidence="7 15" id="KW-0418">Kinase</keyword>
<evidence type="ECO:0000256" key="6">
    <source>
        <dbReference type="ARBA" id="ARBA00022741"/>
    </source>
</evidence>
<dbReference type="Pfam" id="PF00069">
    <property type="entry name" value="Pkinase"/>
    <property type="match status" value="1"/>
</dbReference>
<dbReference type="PROSITE" id="PS00107">
    <property type="entry name" value="PROTEIN_KINASE_ATP"/>
    <property type="match status" value="1"/>
</dbReference>
<dbReference type="EMBL" id="JAPFFF010000042">
    <property type="protein sequence ID" value="KAK8841192.1"/>
    <property type="molecule type" value="Genomic_DNA"/>
</dbReference>
<evidence type="ECO:0000256" key="11">
    <source>
        <dbReference type="SAM" id="MobiDB-lite"/>
    </source>
</evidence>
<sequence length="474" mass="54506">MTHQEGSGEIIKNGWCTKLGGFFKTWKRRWFVLQGNTLSYYTDKDQTLKGTIPITPDCQIDKYPQCKKQPAFCIQTAKRLYQLVPTTEQEVDEWIKVLNEVKNGKNSINDQNNNAVNNNETNNNDNRNTDNKDTKPAEKVTLDDFEIIKTLGRGSYGKVTLAKNKHDNQIYALKSISKEVLQQYSLIDSTIRERDTLMKIHHPFLVSAHYAFQSNTHIFLAQEFVPGGELFNYLINVQTVSEDVARNYTAMLLLAIGELHKHGIIHRDLKPDNILLDEKGYIKITDFGLVKYDIKEGNTASSFCGTPEYMAPEIIQEEAYGRPVDWWALGILTYQMLIGCPTFYDNNRNAMFESILNDDPEYPEEVSFSNDAIDFINKLLIKDPKTRLGSSEKDYVELQEHPWYKDFNWEMLLEKKIQMEYIPKVSSSNDASNYTDFSNVTPTVTPHDPDLISSETQNMLQGFTYVNNEAMLDN</sequence>
<evidence type="ECO:0000259" key="13">
    <source>
        <dbReference type="PROSITE" id="PS50011"/>
    </source>
</evidence>
<keyword evidence="6 9" id="KW-0547">Nucleotide-binding</keyword>
<feature type="compositionally biased region" description="Basic and acidic residues" evidence="11">
    <location>
        <begin position="127"/>
        <end position="136"/>
    </location>
</feature>
<feature type="domain" description="AGC-kinase C-terminal" evidence="14">
    <location>
        <begin position="405"/>
        <end position="474"/>
    </location>
</feature>
<dbReference type="Pfam" id="PF00433">
    <property type="entry name" value="Pkinase_C"/>
    <property type="match status" value="1"/>
</dbReference>
<comment type="caution">
    <text evidence="15">The sequence shown here is derived from an EMBL/GenBank/DDBJ whole genome shotgun (WGS) entry which is preliminary data.</text>
</comment>
<keyword evidence="8 9" id="KW-0067">ATP-binding</keyword>
<dbReference type="InterPro" id="IPR001849">
    <property type="entry name" value="PH_domain"/>
</dbReference>
<dbReference type="InterPro" id="IPR011009">
    <property type="entry name" value="Kinase-like_dom_sf"/>
</dbReference>
<dbReference type="Gene3D" id="3.30.200.20">
    <property type="entry name" value="Phosphorylase Kinase, domain 1"/>
    <property type="match status" value="1"/>
</dbReference>
<evidence type="ECO:0000256" key="8">
    <source>
        <dbReference type="ARBA" id="ARBA00022840"/>
    </source>
</evidence>
<keyword evidence="4" id="KW-0597">Phosphoprotein</keyword>
<reference evidence="15 16" key="1">
    <citation type="submission" date="2024-04" db="EMBL/GenBank/DDBJ databases">
        <title>Tritrichomonas musculus Genome.</title>
        <authorList>
            <person name="Alves-Ferreira E."/>
            <person name="Grigg M."/>
            <person name="Lorenzi H."/>
            <person name="Galac M."/>
        </authorList>
    </citation>
    <scope>NUCLEOTIDE SEQUENCE [LARGE SCALE GENOMIC DNA]</scope>
    <source>
        <strain evidence="15 16">EAF2021</strain>
    </source>
</reference>
<dbReference type="GO" id="GO:0016301">
    <property type="term" value="F:kinase activity"/>
    <property type="evidence" value="ECO:0007669"/>
    <property type="project" value="UniProtKB-KW"/>
</dbReference>
<dbReference type="PROSITE" id="PS51285">
    <property type="entry name" value="AGC_KINASE_CTER"/>
    <property type="match status" value="1"/>
</dbReference>
<evidence type="ECO:0000256" key="9">
    <source>
        <dbReference type="PROSITE-ProRule" id="PRU10141"/>
    </source>
</evidence>
<feature type="domain" description="PH" evidence="12">
    <location>
        <begin position="9"/>
        <end position="103"/>
    </location>
</feature>
<dbReference type="Gene3D" id="1.10.510.10">
    <property type="entry name" value="Transferase(Phosphotransferase) domain 1"/>
    <property type="match status" value="1"/>
</dbReference>
<evidence type="ECO:0000256" key="1">
    <source>
        <dbReference type="ARBA" id="ARBA00006935"/>
    </source>
</evidence>
<dbReference type="PROSITE" id="PS50011">
    <property type="entry name" value="PROTEIN_KINASE_DOM"/>
    <property type="match status" value="1"/>
</dbReference>
<evidence type="ECO:0000256" key="7">
    <source>
        <dbReference type="ARBA" id="ARBA00022777"/>
    </source>
</evidence>